<feature type="signal peptide" evidence="1">
    <location>
        <begin position="1"/>
        <end position="22"/>
    </location>
</feature>
<dbReference type="Proteomes" id="UP000537592">
    <property type="component" value="Unassembled WGS sequence"/>
</dbReference>
<proteinExistence type="predicted"/>
<accession>A0A7W5Z760</accession>
<evidence type="ECO:0000313" key="4">
    <source>
        <dbReference type="Proteomes" id="UP000537592"/>
    </source>
</evidence>
<protein>
    <recommendedName>
        <fullName evidence="2">PepSY domain-containing protein</fullName>
    </recommendedName>
</protein>
<evidence type="ECO:0000256" key="1">
    <source>
        <dbReference type="SAM" id="SignalP"/>
    </source>
</evidence>
<keyword evidence="1" id="KW-0732">Signal</keyword>
<keyword evidence="4" id="KW-1185">Reference proteome</keyword>
<comment type="caution">
    <text evidence="3">The sequence shown here is derived from an EMBL/GenBank/DDBJ whole genome shotgun (WGS) entry which is preliminary data.</text>
</comment>
<sequence length="112" mass="11925">MKRHVLLAALAFVGIGAGAARADDGCRVPMARWQPRESAGQAAEALGWQVRRIRTDDGCYRIDAVDARGNRIEAQLQPDTLTLRRIEVEFAPGGGLADLDAATVSGSLAAPR</sequence>
<name>A0A7W5Z760_9HYPH</name>
<reference evidence="3 4" key="1">
    <citation type="submission" date="2020-08" db="EMBL/GenBank/DDBJ databases">
        <title>Genomic Encyclopedia of Type Strains, Phase IV (KMG-IV): sequencing the most valuable type-strain genomes for metagenomic binning, comparative biology and taxonomic classification.</title>
        <authorList>
            <person name="Goeker M."/>
        </authorList>
    </citation>
    <scope>NUCLEOTIDE SEQUENCE [LARGE SCALE GENOMIC DNA]</scope>
    <source>
        <strain evidence="3 4">DSM 28760</strain>
    </source>
</reference>
<dbReference type="EMBL" id="JACICC010000009">
    <property type="protein sequence ID" value="MBB3810939.1"/>
    <property type="molecule type" value="Genomic_DNA"/>
</dbReference>
<gene>
    <name evidence="3" type="ORF">FHS81_003049</name>
</gene>
<feature type="domain" description="PepSY" evidence="2">
    <location>
        <begin position="7"/>
        <end position="82"/>
    </location>
</feature>
<dbReference type="Pfam" id="PF13670">
    <property type="entry name" value="PepSY_2"/>
    <property type="match status" value="1"/>
</dbReference>
<feature type="chain" id="PRO_5030999079" description="PepSY domain-containing protein" evidence="1">
    <location>
        <begin position="23"/>
        <end position="112"/>
    </location>
</feature>
<dbReference type="InterPro" id="IPR025711">
    <property type="entry name" value="PepSY"/>
</dbReference>
<evidence type="ECO:0000313" key="3">
    <source>
        <dbReference type="EMBL" id="MBB3810939.1"/>
    </source>
</evidence>
<dbReference type="RefSeq" id="WP_183754359.1">
    <property type="nucleotide sequence ID" value="NZ_JACICC010000009.1"/>
</dbReference>
<dbReference type="AlphaFoldDB" id="A0A7W5Z760"/>
<evidence type="ECO:0000259" key="2">
    <source>
        <dbReference type="Pfam" id="PF13670"/>
    </source>
</evidence>
<organism evidence="3 4">
    <name type="scientific">Pseudochelatococcus contaminans</name>
    <dbReference type="NCBI Taxonomy" id="1538103"/>
    <lineage>
        <taxon>Bacteria</taxon>
        <taxon>Pseudomonadati</taxon>
        <taxon>Pseudomonadota</taxon>
        <taxon>Alphaproteobacteria</taxon>
        <taxon>Hyphomicrobiales</taxon>
        <taxon>Chelatococcaceae</taxon>
        <taxon>Pseudochelatococcus</taxon>
    </lineage>
</organism>